<comment type="caution">
    <text evidence="1">The sequence shown here is derived from an EMBL/GenBank/DDBJ whole genome shotgun (WGS) entry which is preliminary data.</text>
</comment>
<protein>
    <submittedName>
        <fullName evidence="1">Uncharacterized protein</fullName>
    </submittedName>
</protein>
<organism evidence="1 2">
    <name type="scientific">Thelohanellus kitauei</name>
    <name type="common">Myxosporean</name>
    <dbReference type="NCBI Taxonomy" id="669202"/>
    <lineage>
        <taxon>Eukaryota</taxon>
        <taxon>Metazoa</taxon>
        <taxon>Cnidaria</taxon>
        <taxon>Myxozoa</taxon>
        <taxon>Myxosporea</taxon>
        <taxon>Bivalvulida</taxon>
        <taxon>Platysporina</taxon>
        <taxon>Myxobolidae</taxon>
        <taxon>Thelohanellus</taxon>
    </lineage>
</organism>
<dbReference type="InterPro" id="IPR036860">
    <property type="entry name" value="SH2_dom_sf"/>
</dbReference>
<accession>A0A0C2M9J5</accession>
<sequence length="109" mass="12648">MSEDMVLNFLRQTRVPTSSFAIHLSDHDNNTFLLTCKSERQIDQLKIICHPEMKKYSIGKPDPLFFNSLFELAYDILMSRVHVQLDGEVDLSLKNHSRCMIPTELLSHL</sequence>
<proteinExistence type="predicted"/>
<reference evidence="1 2" key="1">
    <citation type="journal article" date="2014" name="Genome Biol. Evol.">
        <title>The genome of the myxosporean Thelohanellus kitauei shows adaptations to nutrient acquisition within its fish host.</title>
        <authorList>
            <person name="Yang Y."/>
            <person name="Xiong J."/>
            <person name="Zhou Z."/>
            <person name="Huo F."/>
            <person name="Miao W."/>
            <person name="Ran C."/>
            <person name="Liu Y."/>
            <person name="Zhang J."/>
            <person name="Feng J."/>
            <person name="Wang M."/>
            <person name="Wang M."/>
            <person name="Wang L."/>
            <person name="Yao B."/>
        </authorList>
    </citation>
    <scope>NUCLEOTIDE SEQUENCE [LARGE SCALE GENOMIC DNA]</scope>
    <source>
        <strain evidence="1">Wuqing</strain>
    </source>
</reference>
<dbReference type="EMBL" id="JWZT01005390">
    <property type="protein sequence ID" value="KII60994.1"/>
    <property type="molecule type" value="Genomic_DNA"/>
</dbReference>
<name>A0A0C2M9J5_THEKT</name>
<dbReference type="Proteomes" id="UP000031668">
    <property type="component" value="Unassembled WGS sequence"/>
</dbReference>
<dbReference type="AlphaFoldDB" id="A0A0C2M9J5"/>
<gene>
    <name evidence="1" type="ORF">RF11_13967</name>
</gene>
<dbReference type="OrthoDB" id="8815311at2759"/>
<dbReference type="SUPFAM" id="SSF55550">
    <property type="entry name" value="SH2 domain"/>
    <property type="match status" value="1"/>
</dbReference>
<keyword evidence="2" id="KW-1185">Reference proteome</keyword>
<evidence type="ECO:0000313" key="2">
    <source>
        <dbReference type="Proteomes" id="UP000031668"/>
    </source>
</evidence>
<evidence type="ECO:0000313" key="1">
    <source>
        <dbReference type="EMBL" id="KII60994.1"/>
    </source>
</evidence>